<proteinExistence type="predicted"/>
<keyword evidence="2" id="KW-1185">Reference proteome</keyword>
<protein>
    <submittedName>
        <fullName evidence="1">5087_t:CDS:1</fullName>
    </submittedName>
</protein>
<evidence type="ECO:0000313" key="1">
    <source>
        <dbReference type="EMBL" id="CAG8745146.1"/>
    </source>
</evidence>
<dbReference type="Proteomes" id="UP000789525">
    <property type="component" value="Unassembled WGS sequence"/>
</dbReference>
<gene>
    <name evidence="1" type="ORF">ACOLOM_LOCUS12395</name>
</gene>
<accession>A0ACA9QBZ6</accession>
<organism evidence="1 2">
    <name type="scientific">Acaulospora colombiana</name>
    <dbReference type="NCBI Taxonomy" id="27376"/>
    <lineage>
        <taxon>Eukaryota</taxon>
        <taxon>Fungi</taxon>
        <taxon>Fungi incertae sedis</taxon>
        <taxon>Mucoromycota</taxon>
        <taxon>Glomeromycotina</taxon>
        <taxon>Glomeromycetes</taxon>
        <taxon>Diversisporales</taxon>
        <taxon>Acaulosporaceae</taxon>
        <taxon>Acaulospora</taxon>
    </lineage>
</organism>
<name>A0ACA9QBZ6_9GLOM</name>
<feature type="non-terminal residue" evidence="1">
    <location>
        <position position="1"/>
    </location>
</feature>
<sequence>NNLDLRAVPQFSSRAEHLHWIELRSGTVDPPSAGIHQDPDDIESDALVHPSRTVSSTAISLLWGCHMGAATRIYSWIRSYFELAIVVAFGISAQNSGD</sequence>
<dbReference type="EMBL" id="CAJVPT010050008">
    <property type="protein sequence ID" value="CAG8745146.1"/>
    <property type="molecule type" value="Genomic_DNA"/>
</dbReference>
<evidence type="ECO:0000313" key="2">
    <source>
        <dbReference type="Proteomes" id="UP000789525"/>
    </source>
</evidence>
<reference evidence="1" key="1">
    <citation type="submission" date="2021-06" db="EMBL/GenBank/DDBJ databases">
        <authorList>
            <person name="Kallberg Y."/>
            <person name="Tangrot J."/>
            <person name="Rosling A."/>
        </authorList>
    </citation>
    <scope>NUCLEOTIDE SEQUENCE</scope>
    <source>
        <strain evidence="1">CL356</strain>
    </source>
</reference>
<comment type="caution">
    <text evidence="1">The sequence shown here is derived from an EMBL/GenBank/DDBJ whole genome shotgun (WGS) entry which is preliminary data.</text>
</comment>